<accession>A0ABN6E002</accession>
<evidence type="ECO:0000313" key="3">
    <source>
        <dbReference type="EMBL" id="BCR04789.1"/>
    </source>
</evidence>
<evidence type="ECO:0000259" key="2">
    <source>
        <dbReference type="Pfam" id="PF03061"/>
    </source>
</evidence>
<dbReference type="SUPFAM" id="SSF54637">
    <property type="entry name" value="Thioesterase/thiol ester dehydrase-isomerase"/>
    <property type="match status" value="1"/>
</dbReference>
<feature type="domain" description="Thioesterase" evidence="2">
    <location>
        <begin position="47"/>
        <end position="117"/>
    </location>
</feature>
<dbReference type="PANTHER" id="PTHR47260">
    <property type="entry name" value="UPF0644 PROTEIN PB2B4.06"/>
    <property type="match status" value="1"/>
</dbReference>
<reference evidence="3 4" key="2">
    <citation type="journal article" date="2021" name="Int. J. Syst. Evol. Microbiol.">
        <title>Isolation and Polyphasic Characterization of Desulfuromonas versatilis sp. Nov., an Electrogenic Bacteria Capable of Versatile Metabolism Isolated from a Graphene Oxide-Reducing Enrichment Culture.</title>
        <authorList>
            <person name="Xie L."/>
            <person name="Yoshida N."/>
            <person name="Ishii S."/>
            <person name="Meng L."/>
        </authorList>
    </citation>
    <scope>NUCLEOTIDE SEQUENCE [LARGE SCALE GENOMIC DNA]</scope>
    <source>
        <strain evidence="3 4">NIT-T3</strain>
    </source>
</reference>
<dbReference type="InterPro" id="IPR029069">
    <property type="entry name" value="HotDog_dom_sf"/>
</dbReference>
<evidence type="ECO:0000313" key="4">
    <source>
        <dbReference type="Proteomes" id="UP001319827"/>
    </source>
</evidence>
<proteinExistence type="predicted"/>
<reference evidence="3 4" key="1">
    <citation type="journal article" date="2016" name="C (Basel)">
        <title>Selective Growth of and Electricity Production by Marine Exoelectrogenic Bacteria in Self-Aggregated Hydrogel of Microbially Reduced Graphene Oxide.</title>
        <authorList>
            <person name="Yoshida N."/>
            <person name="Goto Y."/>
            <person name="Miyata Y."/>
        </authorList>
    </citation>
    <scope>NUCLEOTIDE SEQUENCE [LARGE SCALE GENOMIC DNA]</scope>
    <source>
        <strain evidence="3 4">NIT-T3</strain>
    </source>
</reference>
<dbReference type="EMBL" id="AP024355">
    <property type="protein sequence ID" value="BCR04789.1"/>
    <property type="molecule type" value="Genomic_DNA"/>
</dbReference>
<dbReference type="CDD" id="cd03443">
    <property type="entry name" value="PaaI_thioesterase"/>
    <property type="match status" value="1"/>
</dbReference>
<keyword evidence="1" id="KW-0378">Hydrolase</keyword>
<dbReference type="Proteomes" id="UP001319827">
    <property type="component" value="Chromosome"/>
</dbReference>
<dbReference type="RefSeq" id="WP_221252238.1">
    <property type="nucleotide sequence ID" value="NZ_AP024355.1"/>
</dbReference>
<dbReference type="Pfam" id="PF03061">
    <property type="entry name" value="4HBT"/>
    <property type="match status" value="1"/>
</dbReference>
<name>A0ABN6E002_9BACT</name>
<gene>
    <name evidence="3" type="ORF">DESUT3_18580</name>
</gene>
<dbReference type="InterPro" id="IPR003736">
    <property type="entry name" value="PAAI_dom"/>
</dbReference>
<evidence type="ECO:0000256" key="1">
    <source>
        <dbReference type="ARBA" id="ARBA00022801"/>
    </source>
</evidence>
<dbReference type="InterPro" id="IPR052061">
    <property type="entry name" value="PTE-AB_protein"/>
</dbReference>
<protein>
    <submittedName>
        <fullName evidence="3">Acyl-CoA thioesterase</fullName>
    </submittedName>
</protein>
<keyword evidence="4" id="KW-1185">Reference proteome</keyword>
<dbReference type="NCBIfam" id="TIGR00369">
    <property type="entry name" value="unchar_dom_1"/>
    <property type="match status" value="1"/>
</dbReference>
<dbReference type="Gene3D" id="3.10.129.10">
    <property type="entry name" value="Hotdog Thioesterase"/>
    <property type="match status" value="1"/>
</dbReference>
<organism evidence="3 4">
    <name type="scientific">Desulfuromonas versatilis</name>
    <dbReference type="NCBI Taxonomy" id="2802975"/>
    <lineage>
        <taxon>Bacteria</taxon>
        <taxon>Pseudomonadati</taxon>
        <taxon>Thermodesulfobacteriota</taxon>
        <taxon>Desulfuromonadia</taxon>
        <taxon>Desulfuromonadales</taxon>
        <taxon>Desulfuromonadaceae</taxon>
        <taxon>Desulfuromonas</taxon>
    </lineage>
</organism>
<dbReference type="InterPro" id="IPR006683">
    <property type="entry name" value="Thioestr_dom"/>
</dbReference>
<dbReference type="PANTHER" id="PTHR47260:SF3">
    <property type="entry name" value="THIOESTERASE FAMILY PROTEIN (AFU_ORTHOLOGUE AFUA_7G03960)"/>
    <property type="match status" value="1"/>
</dbReference>
<sequence>MEVSDIGECFVCGQGNPAGLQAVFCVDGESRSASARVTLPERFQGWQGVVHGGIVASLLDEAAIYACRSLEPQLVTAEITVRYKKPVPVGRELQVRAQFLEQRKRIMHVRAWVEMEGQLLAEADSKVFCLR</sequence>